<protein>
    <submittedName>
        <fullName evidence="2">Aldo_ket_red domain-containing protein</fullName>
    </submittedName>
</protein>
<accession>A0AC35UAN7</accession>
<proteinExistence type="predicted"/>
<evidence type="ECO:0000313" key="1">
    <source>
        <dbReference type="Proteomes" id="UP000095286"/>
    </source>
</evidence>
<sequence length="314" mass="35281">MVAALTESLTLSNGNKMPIYGLGTWLSTPDEVKTAVRTALDNGHRLIDTAACYQNEKEIGEVLAEYFESGKLKREDIFITTKIWCSHTSPKNITGAFQESLKKLGLTYVDLYLVHAPTAFSTDFKTQDHSVKVEDTWAVIEQLYDQGLAKAIGVSNFSDEQIDRIMKVAKTPIHNSQVEAHIYWPQQAHLDNCKKHNITVTAYSPIGSPGRAKCDFLEWAESPLALEDASAIAIAKKRGKEVAQVLLRHLIQRGFAVIPKSINPKRIVSNSLVFDFTLTDEEVETLNKSTHRQRLFFEDFMIGHPEDGFISERK</sequence>
<dbReference type="WBParaSite" id="RSKR_0000966700.1">
    <property type="protein sequence ID" value="RSKR_0000966700.1"/>
    <property type="gene ID" value="RSKR_0000966700"/>
</dbReference>
<name>A0AC35UAN7_9BILA</name>
<evidence type="ECO:0000313" key="2">
    <source>
        <dbReference type="WBParaSite" id="RSKR_0000966700.1"/>
    </source>
</evidence>
<dbReference type="Proteomes" id="UP000095286">
    <property type="component" value="Unplaced"/>
</dbReference>
<organism evidence="1 2">
    <name type="scientific">Rhabditophanes sp. KR3021</name>
    <dbReference type="NCBI Taxonomy" id="114890"/>
    <lineage>
        <taxon>Eukaryota</taxon>
        <taxon>Metazoa</taxon>
        <taxon>Ecdysozoa</taxon>
        <taxon>Nematoda</taxon>
        <taxon>Chromadorea</taxon>
        <taxon>Rhabditida</taxon>
        <taxon>Tylenchina</taxon>
        <taxon>Panagrolaimomorpha</taxon>
        <taxon>Strongyloidoidea</taxon>
        <taxon>Alloionematidae</taxon>
        <taxon>Rhabditophanes</taxon>
    </lineage>
</organism>
<reference evidence="2" key="1">
    <citation type="submission" date="2016-11" db="UniProtKB">
        <authorList>
            <consortium name="WormBaseParasite"/>
        </authorList>
    </citation>
    <scope>IDENTIFICATION</scope>
    <source>
        <strain evidence="2">KR3021</strain>
    </source>
</reference>